<reference evidence="1 2" key="1">
    <citation type="submission" date="2019-01" db="EMBL/GenBank/DDBJ databases">
        <title>Sequencing the genomes of 1000 actinobacteria strains.</title>
        <authorList>
            <person name="Klenk H.-P."/>
        </authorList>
    </citation>
    <scope>NUCLEOTIDE SEQUENCE [LARGE SCALE GENOMIC DNA]</scope>
    <source>
        <strain evidence="1 2">DSM 43925</strain>
    </source>
</reference>
<protein>
    <submittedName>
        <fullName evidence="1">Uncharacterized protein</fullName>
    </submittedName>
</protein>
<evidence type="ECO:0000313" key="1">
    <source>
        <dbReference type="EMBL" id="RVX44885.1"/>
    </source>
</evidence>
<gene>
    <name evidence="1" type="ORF">EDD27_7650</name>
</gene>
<dbReference type="Proteomes" id="UP000284824">
    <property type="component" value="Unassembled WGS sequence"/>
</dbReference>
<evidence type="ECO:0000313" key="2">
    <source>
        <dbReference type="Proteomes" id="UP000284824"/>
    </source>
</evidence>
<accession>A0A438MHD3</accession>
<proteinExistence type="predicted"/>
<keyword evidence="2" id="KW-1185">Reference proteome</keyword>
<comment type="caution">
    <text evidence="1">The sequence shown here is derived from an EMBL/GenBank/DDBJ whole genome shotgun (WGS) entry which is preliminary data.</text>
</comment>
<dbReference type="EMBL" id="SAUN01000001">
    <property type="protein sequence ID" value="RVX44885.1"/>
    <property type="molecule type" value="Genomic_DNA"/>
</dbReference>
<sequence>MSGAVHLLPLAQRPQVKVRLQQLALQLTPLLDDRVLQLIMRQRRAAQR</sequence>
<dbReference type="AlphaFoldDB" id="A0A438MHD3"/>
<name>A0A438MHD3_9ACTN</name>
<organism evidence="1 2">
    <name type="scientific">Nonomuraea polychroma</name>
    <dbReference type="NCBI Taxonomy" id="46176"/>
    <lineage>
        <taxon>Bacteria</taxon>
        <taxon>Bacillati</taxon>
        <taxon>Actinomycetota</taxon>
        <taxon>Actinomycetes</taxon>
        <taxon>Streptosporangiales</taxon>
        <taxon>Streptosporangiaceae</taxon>
        <taxon>Nonomuraea</taxon>
    </lineage>
</organism>